<evidence type="ECO:0000259" key="9">
    <source>
        <dbReference type="PROSITE" id="PS51330"/>
    </source>
</evidence>
<dbReference type="GO" id="GO:0004146">
    <property type="term" value="F:dihydrofolate reductase activity"/>
    <property type="evidence" value="ECO:0007669"/>
    <property type="project" value="UniProtKB-EC"/>
</dbReference>
<dbReference type="InterPro" id="IPR012259">
    <property type="entry name" value="DHFR"/>
</dbReference>
<comment type="pathway">
    <text evidence="1 7">Cofactor biosynthesis; tetrahydrofolate biosynthesis; 5,6,7,8-tetrahydrofolate from 7,8-dihydrofolate: step 1/1.</text>
</comment>
<comment type="similarity">
    <text evidence="2 7 8">Belongs to the dihydrofolate reductase family.</text>
</comment>
<comment type="caution">
    <text evidence="10">The sequence shown here is derived from an EMBL/GenBank/DDBJ whole genome shotgun (WGS) entry which is preliminary data.</text>
</comment>
<evidence type="ECO:0000313" key="10">
    <source>
        <dbReference type="EMBL" id="GEN30562.1"/>
    </source>
</evidence>
<evidence type="ECO:0000313" key="11">
    <source>
        <dbReference type="Proteomes" id="UP000321491"/>
    </source>
</evidence>
<gene>
    <name evidence="10" type="primary">dfrA</name>
    <name evidence="10" type="ORF">CQU01_08000</name>
</gene>
<dbReference type="PIRSF" id="PIRSF000194">
    <property type="entry name" value="DHFR"/>
    <property type="match status" value="1"/>
</dbReference>
<keyword evidence="5 7" id="KW-0521">NADP</keyword>
<dbReference type="GO" id="GO:0046452">
    <property type="term" value="P:dihydrofolate metabolic process"/>
    <property type="evidence" value="ECO:0007669"/>
    <property type="project" value="TreeGrafter"/>
</dbReference>
<dbReference type="EMBL" id="BJXW01000008">
    <property type="protein sequence ID" value="GEN30562.1"/>
    <property type="molecule type" value="Genomic_DNA"/>
</dbReference>
<evidence type="ECO:0000256" key="3">
    <source>
        <dbReference type="ARBA" id="ARBA00012856"/>
    </source>
</evidence>
<dbReference type="InterPro" id="IPR024072">
    <property type="entry name" value="DHFR-like_dom_sf"/>
</dbReference>
<reference evidence="10 11" key="1">
    <citation type="submission" date="2019-07" db="EMBL/GenBank/DDBJ databases">
        <title>Whole genome shotgun sequence of Cerasibacillus quisquiliarum NBRC 102429.</title>
        <authorList>
            <person name="Hosoyama A."/>
            <person name="Uohara A."/>
            <person name="Ohji S."/>
            <person name="Ichikawa N."/>
        </authorList>
    </citation>
    <scope>NUCLEOTIDE SEQUENCE [LARGE SCALE GENOMIC DNA]</scope>
    <source>
        <strain evidence="10 11">NBRC 102429</strain>
    </source>
</reference>
<evidence type="ECO:0000256" key="8">
    <source>
        <dbReference type="RuleBase" id="RU004474"/>
    </source>
</evidence>
<dbReference type="CDD" id="cd00209">
    <property type="entry name" value="DHFR"/>
    <property type="match status" value="1"/>
</dbReference>
<dbReference type="GO" id="GO:0005829">
    <property type="term" value="C:cytosol"/>
    <property type="evidence" value="ECO:0007669"/>
    <property type="project" value="TreeGrafter"/>
</dbReference>
<dbReference type="PROSITE" id="PS51330">
    <property type="entry name" value="DHFR_2"/>
    <property type="match status" value="1"/>
</dbReference>
<keyword evidence="4 7" id="KW-0554">One-carbon metabolism</keyword>
<evidence type="ECO:0000256" key="2">
    <source>
        <dbReference type="ARBA" id="ARBA00009539"/>
    </source>
</evidence>
<dbReference type="Gene3D" id="3.40.430.10">
    <property type="entry name" value="Dihydrofolate Reductase, subunit A"/>
    <property type="match status" value="1"/>
</dbReference>
<dbReference type="RefSeq" id="WP_146935928.1">
    <property type="nucleotide sequence ID" value="NZ_BJXW01000008.1"/>
</dbReference>
<evidence type="ECO:0000256" key="6">
    <source>
        <dbReference type="ARBA" id="ARBA00023002"/>
    </source>
</evidence>
<dbReference type="Pfam" id="PF00186">
    <property type="entry name" value="DHFR_1"/>
    <property type="match status" value="1"/>
</dbReference>
<organism evidence="10 11">
    <name type="scientific">Cerasibacillus quisquiliarum</name>
    <dbReference type="NCBI Taxonomy" id="227865"/>
    <lineage>
        <taxon>Bacteria</taxon>
        <taxon>Bacillati</taxon>
        <taxon>Bacillota</taxon>
        <taxon>Bacilli</taxon>
        <taxon>Bacillales</taxon>
        <taxon>Bacillaceae</taxon>
        <taxon>Cerasibacillus</taxon>
    </lineage>
</organism>
<evidence type="ECO:0000256" key="4">
    <source>
        <dbReference type="ARBA" id="ARBA00022563"/>
    </source>
</evidence>
<dbReference type="GO" id="GO:0046655">
    <property type="term" value="P:folic acid metabolic process"/>
    <property type="evidence" value="ECO:0007669"/>
    <property type="project" value="TreeGrafter"/>
</dbReference>
<keyword evidence="11" id="KW-1185">Reference proteome</keyword>
<dbReference type="GO" id="GO:0050661">
    <property type="term" value="F:NADP binding"/>
    <property type="evidence" value="ECO:0007669"/>
    <property type="project" value="InterPro"/>
</dbReference>
<dbReference type="InterPro" id="IPR001796">
    <property type="entry name" value="DHFR_dom"/>
</dbReference>
<feature type="domain" description="DHFR" evidence="9">
    <location>
        <begin position="1"/>
        <end position="162"/>
    </location>
</feature>
<dbReference type="PROSITE" id="PS00075">
    <property type="entry name" value="DHFR_1"/>
    <property type="match status" value="1"/>
</dbReference>
<proteinExistence type="inferred from homology"/>
<dbReference type="Proteomes" id="UP000321491">
    <property type="component" value="Unassembled WGS sequence"/>
</dbReference>
<dbReference type="InterPro" id="IPR017925">
    <property type="entry name" value="DHFR_CS"/>
</dbReference>
<accession>A0A511UZM3</accession>
<dbReference type="AlphaFoldDB" id="A0A511UZM3"/>
<comment type="function">
    <text evidence="7">Key enzyme in folate metabolism. Catalyzes an essential reaction for de novo glycine and purine synthesis, and for DNA precursor synthesis.</text>
</comment>
<dbReference type="SUPFAM" id="SSF53597">
    <property type="entry name" value="Dihydrofolate reductase-like"/>
    <property type="match status" value="1"/>
</dbReference>
<dbReference type="FunFam" id="3.40.430.10:FF:000009">
    <property type="entry name" value="Dihydrofolate reductase"/>
    <property type="match status" value="1"/>
</dbReference>
<dbReference type="EC" id="1.5.1.3" evidence="3 7"/>
<dbReference type="PANTHER" id="PTHR48069">
    <property type="entry name" value="DIHYDROFOLATE REDUCTASE"/>
    <property type="match status" value="1"/>
</dbReference>
<name>A0A511UZM3_9BACI</name>
<evidence type="ECO:0000256" key="7">
    <source>
        <dbReference type="PIRNR" id="PIRNR000194"/>
    </source>
</evidence>
<dbReference type="GO" id="GO:0046654">
    <property type="term" value="P:tetrahydrofolate biosynthetic process"/>
    <property type="evidence" value="ECO:0007669"/>
    <property type="project" value="UniProtKB-UniPathway"/>
</dbReference>
<dbReference type="UniPathway" id="UPA00077">
    <property type="reaction ID" value="UER00158"/>
</dbReference>
<dbReference type="PRINTS" id="PR00070">
    <property type="entry name" value="DHFR"/>
</dbReference>
<keyword evidence="6 7" id="KW-0560">Oxidoreductase</keyword>
<evidence type="ECO:0000256" key="5">
    <source>
        <dbReference type="ARBA" id="ARBA00022857"/>
    </source>
</evidence>
<comment type="catalytic activity">
    <reaction evidence="7">
        <text>(6S)-5,6,7,8-tetrahydrofolate + NADP(+) = 7,8-dihydrofolate + NADPH + H(+)</text>
        <dbReference type="Rhea" id="RHEA:15009"/>
        <dbReference type="ChEBI" id="CHEBI:15378"/>
        <dbReference type="ChEBI" id="CHEBI:57451"/>
        <dbReference type="ChEBI" id="CHEBI:57453"/>
        <dbReference type="ChEBI" id="CHEBI:57783"/>
        <dbReference type="ChEBI" id="CHEBI:58349"/>
        <dbReference type="EC" id="1.5.1.3"/>
    </reaction>
</comment>
<dbReference type="PANTHER" id="PTHR48069:SF3">
    <property type="entry name" value="DIHYDROFOLATE REDUCTASE"/>
    <property type="match status" value="1"/>
</dbReference>
<evidence type="ECO:0000256" key="1">
    <source>
        <dbReference type="ARBA" id="ARBA00004903"/>
    </source>
</evidence>
<dbReference type="GO" id="GO:0006730">
    <property type="term" value="P:one-carbon metabolic process"/>
    <property type="evidence" value="ECO:0007669"/>
    <property type="project" value="UniProtKB-KW"/>
</dbReference>
<protein>
    <recommendedName>
        <fullName evidence="3 7">Dihydrofolate reductase</fullName>
        <ecNumber evidence="3 7">1.5.1.3</ecNumber>
    </recommendedName>
</protein>
<dbReference type="OrthoDB" id="9804315at2"/>
<sequence>MLSIVVAMGRNRVIGDNNKMPWHLPRDLQHFKETTIGHTIIMGRKTFESIGRPLPNRKNIVITTNEQIHLPETVEKINDIQTVLNWNQDHPDEEYFIIGGGMIYKQMLPYADRLHITLIDHDFQGDTFFPDFDRKVWNLTKKTKGEKNDKNPYDYYFLQYDRLN</sequence>